<accession>A0A1F5YF18</accession>
<keyword evidence="2" id="KW-0812">Transmembrane</keyword>
<feature type="transmembrane region" description="Helical" evidence="2">
    <location>
        <begin position="12"/>
        <end position="38"/>
    </location>
</feature>
<keyword evidence="1" id="KW-0488">Methylation</keyword>
<proteinExistence type="predicted"/>
<sequence>MILPARPKKQSGFTLIEILIVIALIGIIGTAFLSNFFSSIARGRDSRRKQDLRSITQALELYYSDNQSYPDSLPAVGVKFTHPDNPDTLYLQETPGDPQTDKIYCYESDGSWYRLTANLENTSDPDVLTTAVWCGGIDYNYGIASPNITL</sequence>
<evidence type="ECO:0000313" key="5">
    <source>
        <dbReference type="Proteomes" id="UP000177396"/>
    </source>
</evidence>
<comment type="caution">
    <text evidence="4">The sequence shown here is derived from an EMBL/GenBank/DDBJ whole genome shotgun (WGS) entry which is preliminary data.</text>
</comment>
<reference evidence="4 5" key="1">
    <citation type="journal article" date="2016" name="Nat. Commun.">
        <title>Thousands of microbial genomes shed light on interconnected biogeochemical processes in an aquifer system.</title>
        <authorList>
            <person name="Anantharaman K."/>
            <person name="Brown C.T."/>
            <person name="Hug L.A."/>
            <person name="Sharon I."/>
            <person name="Castelle C.J."/>
            <person name="Probst A.J."/>
            <person name="Thomas B.C."/>
            <person name="Singh A."/>
            <person name="Wilkins M.J."/>
            <person name="Karaoz U."/>
            <person name="Brodie E.L."/>
            <person name="Williams K.H."/>
            <person name="Hubbard S.S."/>
            <person name="Banfield J.F."/>
        </authorList>
    </citation>
    <scope>NUCLEOTIDE SEQUENCE [LARGE SCALE GENOMIC DNA]</scope>
</reference>
<dbReference type="PRINTS" id="PR00813">
    <property type="entry name" value="BCTERIALGSPG"/>
</dbReference>
<dbReference type="GO" id="GO:0015627">
    <property type="term" value="C:type II protein secretion system complex"/>
    <property type="evidence" value="ECO:0007669"/>
    <property type="project" value="InterPro"/>
</dbReference>
<dbReference type="Pfam" id="PF07963">
    <property type="entry name" value="N_methyl"/>
    <property type="match status" value="1"/>
</dbReference>
<dbReference type="SUPFAM" id="SSF54523">
    <property type="entry name" value="Pili subunits"/>
    <property type="match status" value="1"/>
</dbReference>
<dbReference type="GO" id="GO:0015628">
    <property type="term" value="P:protein secretion by the type II secretion system"/>
    <property type="evidence" value="ECO:0007669"/>
    <property type="project" value="InterPro"/>
</dbReference>
<dbReference type="InterPro" id="IPR045584">
    <property type="entry name" value="Pilin-like"/>
</dbReference>
<feature type="domain" description="Type II secretion system protein GspG C-terminal" evidence="3">
    <location>
        <begin position="37"/>
        <end position="110"/>
    </location>
</feature>
<dbReference type="InterPro" id="IPR000983">
    <property type="entry name" value="Bac_GSPG_pilin"/>
</dbReference>
<dbReference type="NCBIfam" id="TIGR02532">
    <property type="entry name" value="IV_pilin_GFxxxE"/>
    <property type="match status" value="1"/>
</dbReference>
<evidence type="ECO:0000256" key="2">
    <source>
        <dbReference type="SAM" id="Phobius"/>
    </source>
</evidence>
<keyword evidence="2" id="KW-0472">Membrane</keyword>
<dbReference type="PANTHER" id="PTHR30093">
    <property type="entry name" value="GENERAL SECRETION PATHWAY PROTEIN G"/>
    <property type="match status" value="1"/>
</dbReference>
<dbReference type="Proteomes" id="UP000177396">
    <property type="component" value="Unassembled WGS sequence"/>
</dbReference>
<gene>
    <name evidence="4" type="ORF">A2153_00925</name>
</gene>
<protein>
    <recommendedName>
        <fullName evidence="3">Type II secretion system protein GspG C-terminal domain-containing protein</fullName>
    </recommendedName>
</protein>
<evidence type="ECO:0000313" key="4">
    <source>
        <dbReference type="EMBL" id="OGF98780.1"/>
    </source>
</evidence>
<name>A0A1F5YF18_9BACT</name>
<organism evidence="4 5">
    <name type="scientific">Candidatus Gottesmanbacteria bacterium RBG_16_38_7b</name>
    <dbReference type="NCBI Taxonomy" id="1798372"/>
    <lineage>
        <taxon>Bacteria</taxon>
        <taxon>Candidatus Gottesmaniibacteriota</taxon>
    </lineage>
</organism>
<dbReference type="InterPro" id="IPR012902">
    <property type="entry name" value="N_methyl_site"/>
</dbReference>
<keyword evidence="2" id="KW-1133">Transmembrane helix</keyword>
<dbReference type="Pfam" id="PF08334">
    <property type="entry name" value="T2SSG"/>
    <property type="match status" value="1"/>
</dbReference>
<dbReference type="Gene3D" id="3.30.700.10">
    <property type="entry name" value="Glycoprotein, Type 4 Pilin"/>
    <property type="match status" value="1"/>
</dbReference>
<dbReference type="AlphaFoldDB" id="A0A1F5YF18"/>
<dbReference type="PROSITE" id="PS00409">
    <property type="entry name" value="PROKAR_NTER_METHYL"/>
    <property type="match status" value="1"/>
</dbReference>
<evidence type="ECO:0000256" key="1">
    <source>
        <dbReference type="ARBA" id="ARBA00022481"/>
    </source>
</evidence>
<dbReference type="PANTHER" id="PTHR30093:SF47">
    <property type="entry name" value="TYPE IV PILUS NON-CORE MINOR PILIN PILE"/>
    <property type="match status" value="1"/>
</dbReference>
<evidence type="ECO:0000259" key="3">
    <source>
        <dbReference type="Pfam" id="PF08334"/>
    </source>
</evidence>
<dbReference type="EMBL" id="MFJB01000086">
    <property type="protein sequence ID" value="OGF98780.1"/>
    <property type="molecule type" value="Genomic_DNA"/>
</dbReference>
<dbReference type="InterPro" id="IPR013545">
    <property type="entry name" value="T2SS_protein-GspG_C"/>
</dbReference>